<dbReference type="EMBL" id="JTHP01000029">
    <property type="protein sequence ID" value="KJD44783.1"/>
    <property type="molecule type" value="Genomic_DNA"/>
</dbReference>
<accession>A0A0D7X1F8</accession>
<keyword evidence="2" id="KW-1185">Reference proteome</keyword>
<proteinExistence type="predicted"/>
<dbReference type="Proteomes" id="UP000032534">
    <property type="component" value="Unassembled WGS sequence"/>
</dbReference>
<protein>
    <submittedName>
        <fullName evidence="1">Uncharacterized protein</fullName>
    </submittedName>
</protein>
<comment type="caution">
    <text evidence="1">The sequence shown here is derived from an EMBL/GenBank/DDBJ whole genome shotgun (WGS) entry which is preliminary data.</text>
</comment>
<organism evidence="1 2">
    <name type="scientific">Paenibacillus terrae</name>
    <dbReference type="NCBI Taxonomy" id="159743"/>
    <lineage>
        <taxon>Bacteria</taxon>
        <taxon>Bacillati</taxon>
        <taxon>Bacillota</taxon>
        <taxon>Bacilli</taxon>
        <taxon>Bacillales</taxon>
        <taxon>Paenibacillaceae</taxon>
        <taxon>Paenibacillus</taxon>
    </lineage>
</organism>
<sequence>MVGLYFVKKENFYPNLALKHVTHSLPSAGIINLYVYSSAESLGAVSILEFQMFGLGLEEVNI</sequence>
<gene>
    <name evidence="1" type="ORF">QD47_14985</name>
</gene>
<evidence type="ECO:0000313" key="1">
    <source>
        <dbReference type="EMBL" id="KJD44783.1"/>
    </source>
</evidence>
<evidence type="ECO:0000313" key="2">
    <source>
        <dbReference type="Proteomes" id="UP000032534"/>
    </source>
</evidence>
<dbReference type="PATRIC" id="fig|159743.3.peg.3335"/>
<dbReference type="AlphaFoldDB" id="A0A0D7X1F8"/>
<name>A0A0D7X1F8_9BACL</name>
<reference evidence="1 2" key="1">
    <citation type="submission" date="2014-11" db="EMBL/GenBank/DDBJ databases">
        <title>Draft Genome Sequences of Paenibacillus polymyxa NRRL B-30509 and Paenibacillus terrae NRRL B-30644, Strains from a Poultry Environment that Produce Tridecaptin A and Paenicidins.</title>
        <authorList>
            <person name="van Belkum M.J."/>
            <person name="Lohans C.T."/>
            <person name="Vederas J.C."/>
        </authorList>
    </citation>
    <scope>NUCLEOTIDE SEQUENCE [LARGE SCALE GENOMIC DNA]</scope>
    <source>
        <strain evidence="1 2">NRRL B-30644</strain>
    </source>
</reference>